<dbReference type="PROSITE" id="PS51900">
    <property type="entry name" value="CB"/>
    <property type="match status" value="1"/>
</dbReference>
<dbReference type="InterPro" id="IPR028259">
    <property type="entry name" value="AP2-like_int_N"/>
</dbReference>
<organism evidence="8 9">
    <name type="scientific">Planococcus faecalis</name>
    <dbReference type="NCBI Taxonomy" id="1598147"/>
    <lineage>
        <taxon>Bacteria</taxon>
        <taxon>Bacillati</taxon>
        <taxon>Bacillota</taxon>
        <taxon>Bacilli</taxon>
        <taxon>Bacillales</taxon>
        <taxon>Caryophanaceae</taxon>
        <taxon>Planococcus</taxon>
    </lineage>
</organism>
<dbReference type="PANTHER" id="PTHR30349:SF64">
    <property type="entry name" value="PROPHAGE INTEGRASE INTD-RELATED"/>
    <property type="match status" value="1"/>
</dbReference>
<dbReference type="Proteomes" id="UP000189661">
    <property type="component" value="Chromosome"/>
</dbReference>
<dbReference type="PROSITE" id="PS51898">
    <property type="entry name" value="TYR_RECOMBINASE"/>
    <property type="match status" value="1"/>
</dbReference>
<dbReference type="SUPFAM" id="SSF56349">
    <property type="entry name" value="DNA breaking-rejoining enzymes"/>
    <property type="match status" value="1"/>
</dbReference>
<dbReference type="EMBL" id="CP019401">
    <property type="protein sequence ID" value="AQU78303.1"/>
    <property type="molecule type" value="Genomic_DNA"/>
</dbReference>
<dbReference type="Pfam" id="PF14659">
    <property type="entry name" value="Phage_int_SAM_3"/>
    <property type="match status" value="1"/>
</dbReference>
<reference evidence="8 9" key="1">
    <citation type="submission" date="2017-01" db="EMBL/GenBank/DDBJ databases">
        <title>Planococcus faecalis genome complete sequence.</title>
        <authorList>
            <person name="Lee P.C."/>
        </authorList>
    </citation>
    <scope>NUCLEOTIDE SEQUENCE [LARGE SCALE GENOMIC DNA]</scope>
    <source>
        <strain evidence="8 9">AJ003</strain>
    </source>
</reference>
<dbReference type="Gene3D" id="1.10.150.130">
    <property type="match status" value="1"/>
</dbReference>
<keyword evidence="4" id="KW-0233">DNA recombination</keyword>
<sequence length="389" mass="45021">MAHFREKSGSWEYVISAGKDPVTGKYTKIRKSGFRTKTAAKNEARRIEEELKQGTYLKESKMTFGDFFNQWLAHYEKRAKVSSVRARSIAGKRLLDVWQDYPISSITMAMYQEHLDNLSSTISANYLDSIHTTGRMVFTHALKLKLIRFNPTEHFEKPRMKKDVVEEETEVMENFLDREELTKFLLLAKNEGLKDDLVVFATLAYSGLRIGELISLKESDINFSTNEISVTKTYYNPSNSIKEFTLLTPKTKGSIRKFEIDNFVVQLIKNHLKQQKEIKMKNRRVYHDQGFIFADGQGYPPTVKKVAIRLQRLMKKMDIDKHITPHSFRHTNISLLIEANVPIGEIQRRAGHTDINTTMNIYTHMTKNTKEQASQLFSSHLSELTAKLQ</sequence>
<feature type="domain" description="Core-binding (CB)" evidence="7">
    <location>
        <begin position="62"/>
        <end position="142"/>
    </location>
</feature>
<evidence type="ECO:0000256" key="3">
    <source>
        <dbReference type="ARBA" id="ARBA00023125"/>
    </source>
</evidence>
<evidence type="ECO:0000256" key="4">
    <source>
        <dbReference type="ARBA" id="ARBA00023172"/>
    </source>
</evidence>
<comment type="similarity">
    <text evidence="1">Belongs to the 'phage' integrase family.</text>
</comment>
<dbReference type="InterPro" id="IPR044068">
    <property type="entry name" value="CB"/>
</dbReference>
<dbReference type="InterPro" id="IPR010998">
    <property type="entry name" value="Integrase_recombinase_N"/>
</dbReference>
<evidence type="ECO:0000313" key="9">
    <source>
        <dbReference type="Proteomes" id="UP000189661"/>
    </source>
</evidence>
<dbReference type="InterPro" id="IPR013762">
    <property type="entry name" value="Integrase-like_cat_sf"/>
</dbReference>
<protein>
    <recommendedName>
        <fullName evidence="10">Site-specific integrase</fullName>
    </recommendedName>
</protein>
<keyword evidence="2" id="KW-0229">DNA integration</keyword>
<evidence type="ECO:0000313" key="8">
    <source>
        <dbReference type="EMBL" id="AQU78303.1"/>
    </source>
</evidence>
<dbReference type="Pfam" id="PF14657">
    <property type="entry name" value="Arm-DNA-bind_4"/>
    <property type="match status" value="1"/>
</dbReference>
<dbReference type="PANTHER" id="PTHR30349">
    <property type="entry name" value="PHAGE INTEGRASE-RELATED"/>
    <property type="match status" value="1"/>
</dbReference>
<dbReference type="InterPro" id="IPR011010">
    <property type="entry name" value="DNA_brk_join_enz"/>
</dbReference>
<evidence type="ECO:0000259" key="6">
    <source>
        <dbReference type="PROSITE" id="PS51898"/>
    </source>
</evidence>
<dbReference type="InterPro" id="IPR050090">
    <property type="entry name" value="Tyrosine_recombinase_XerCD"/>
</dbReference>
<keyword evidence="3 5" id="KW-0238">DNA-binding</keyword>
<dbReference type="Pfam" id="PF00589">
    <property type="entry name" value="Phage_integrase"/>
    <property type="match status" value="1"/>
</dbReference>
<evidence type="ECO:0008006" key="10">
    <source>
        <dbReference type="Google" id="ProtNLM"/>
    </source>
</evidence>
<evidence type="ECO:0000256" key="5">
    <source>
        <dbReference type="PROSITE-ProRule" id="PRU01248"/>
    </source>
</evidence>
<evidence type="ECO:0000256" key="1">
    <source>
        <dbReference type="ARBA" id="ARBA00008857"/>
    </source>
</evidence>
<evidence type="ECO:0000259" key="7">
    <source>
        <dbReference type="PROSITE" id="PS51900"/>
    </source>
</evidence>
<accession>A0ABN4XET0</accession>
<gene>
    <name evidence="8" type="ORF">AJGP001_02870</name>
</gene>
<dbReference type="InterPro" id="IPR004107">
    <property type="entry name" value="Integrase_SAM-like_N"/>
</dbReference>
<proteinExistence type="inferred from homology"/>
<evidence type="ECO:0000256" key="2">
    <source>
        <dbReference type="ARBA" id="ARBA00022908"/>
    </source>
</evidence>
<keyword evidence="9" id="KW-1185">Reference proteome</keyword>
<name>A0ABN4XET0_9BACL</name>
<feature type="domain" description="Tyr recombinase" evidence="6">
    <location>
        <begin position="171"/>
        <end position="375"/>
    </location>
</feature>
<dbReference type="Gene3D" id="1.10.443.10">
    <property type="entry name" value="Intergrase catalytic core"/>
    <property type="match status" value="1"/>
</dbReference>
<dbReference type="InterPro" id="IPR002104">
    <property type="entry name" value="Integrase_catalytic"/>
</dbReference>
<dbReference type="RefSeq" id="WP_071154660.1">
    <property type="nucleotide sequence ID" value="NZ_CP019401.1"/>
</dbReference>
<dbReference type="CDD" id="cd01189">
    <property type="entry name" value="INT_ICEBs1_C_like"/>
    <property type="match status" value="1"/>
</dbReference>